<dbReference type="AlphaFoldDB" id="A0A2T2YGT9"/>
<dbReference type="OrthoDB" id="9793489at2"/>
<dbReference type="EMBL" id="PYFT01000001">
    <property type="protein sequence ID" value="PSR54725.1"/>
    <property type="molecule type" value="Genomic_DNA"/>
</dbReference>
<dbReference type="RefSeq" id="WP_106930660.1">
    <property type="nucleotide sequence ID" value="NZ_PYFT01000001.1"/>
</dbReference>
<evidence type="ECO:0000259" key="1">
    <source>
        <dbReference type="Pfam" id="PF00144"/>
    </source>
</evidence>
<organism evidence="2 3">
    <name type="scientific">Adhaeribacter arboris</name>
    <dbReference type="NCBI Taxonomy" id="2072846"/>
    <lineage>
        <taxon>Bacteria</taxon>
        <taxon>Pseudomonadati</taxon>
        <taxon>Bacteroidota</taxon>
        <taxon>Cytophagia</taxon>
        <taxon>Cytophagales</taxon>
        <taxon>Hymenobacteraceae</taxon>
        <taxon>Adhaeribacter</taxon>
    </lineage>
</organism>
<comment type="caution">
    <text evidence="2">The sequence shown here is derived from an EMBL/GenBank/DDBJ whole genome shotgun (WGS) entry which is preliminary data.</text>
</comment>
<accession>A0A2T2YGT9</accession>
<dbReference type="Pfam" id="PF00144">
    <property type="entry name" value="Beta-lactamase"/>
    <property type="match status" value="1"/>
</dbReference>
<dbReference type="InterPro" id="IPR012338">
    <property type="entry name" value="Beta-lactam/transpept-like"/>
</dbReference>
<protein>
    <recommendedName>
        <fullName evidence="1">Beta-lactamase-related domain-containing protein</fullName>
    </recommendedName>
</protein>
<dbReference type="InterPro" id="IPR050789">
    <property type="entry name" value="Diverse_Enzym_Activities"/>
</dbReference>
<keyword evidence="3" id="KW-1185">Reference proteome</keyword>
<dbReference type="PANTHER" id="PTHR43283:SF18">
    <property type="match status" value="1"/>
</dbReference>
<dbReference type="PROSITE" id="PS51257">
    <property type="entry name" value="PROKAR_LIPOPROTEIN"/>
    <property type="match status" value="1"/>
</dbReference>
<evidence type="ECO:0000313" key="2">
    <source>
        <dbReference type="EMBL" id="PSR54725.1"/>
    </source>
</evidence>
<dbReference type="SUPFAM" id="SSF56601">
    <property type="entry name" value="beta-lactamase/transpeptidase-like"/>
    <property type="match status" value="1"/>
</dbReference>
<reference evidence="2 3" key="1">
    <citation type="submission" date="2018-03" db="EMBL/GenBank/DDBJ databases">
        <title>Adhaeribacter sp. HMF7605 Genome sequencing and assembly.</title>
        <authorList>
            <person name="Kang H."/>
            <person name="Kang J."/>
            <person name="Cha I."/>
            <person name="Kim H."/>
            <person name="Joh K."/>
        </authorList>
    </citation>
    <scope>NUCLEOTIDE SEQUENCE [LARGE SCALE GENOMIC DNA]</scope>
    <source>
        <strain evidence="2 3">HMF7605</strain>
    </source>
</reference>
<gene>
    <name evidence="2" type="ORF">AHMF7605_15025</name>
</gene>
<dbReference type="PANTHER" id="PTHR43283">
    <property type="entry name" value="BETA-LACTAMASE-RELATED"/>
    <property type="match status" value="1"/>
</dbReference>
<dbReference type="InterPro" id="IPR001466">
    <property type="entry name" value="Beta-lactam-related"/>
</dbReference>
<sequence>MKSVKILLLAFTIFSFSSCEKEAFEQAISKAVYSQPFKTDHSKAAAIQAIIDEYTRKGLPGIVVAIKDAEGVWEGTSGYAQIESNTKLTPGFVHAGASLTKMYAATAVMQLYEQHLIDLDKSITQYLPATITSKITQSEAITVRMLLNHTSGIPDYLENNDNFKLKWFNNLAKGWTTEEALAEAYHKPFLFVPGTQFSYANINYVLLSLLIEHVTGQREGDYLKEHILNKLNLQHTFYKVQPDYLSKLAMPNYYLDRYGDGRLQNATSIAKAEIRSELGDGGLVATGIDFVTFMDALANGRIVSQQSLAAMKTFNQGEYGLGLQNGFNYKNKFQYGHIGSVLGGAAMMLYFEEQKTALYVGSNVDVSFEVGKSLFLYHEMKNKVSEYIASME</sequence>
<name>A0A2T2YGT9_9BACT</name>
<dbReference type="Proteomes" id="UP000240357">
    <property type="component" value="Unassembled WGS sequence"/>
</dbReference>
<dbReference type="Gene3D" id="3.40.710.10">
    <property type="entry name" value="DD-peptidase/beta-lactamase superfamily"/>
    <property type="match status" value="1"/>
</dbReference>
<feature type="domain" description="Beta-lactamase-related" evidence="1">
    <location>
        <begin position="48"/>
        <end position="367"/>
    </location>
</feature>
<proteinExistence type="predicted"/>
<evidence type="ECO:0000313" key="3">
    <source>
        <dbReference type="Proteomes" id="UP000240357"/>
    </source>
</evidence>